<dbReference type="Proteomes" id="UP001149314">
    <property type="component" value="Unassembled WGS sequence"/>
</dbReference>
<evidence type="ECO:0000256" key="3">
    <source>
        <dbReference type="HAMAP-Rule" id="MF_01061"/>
    </source>
</evidence>
<evidence type="ECO:0000313" key="6">
    <source>
        <dbReference type="EMBL" id="MDC6639854.1"/>
    </source>
</evidence>
<dbReference type="GO" id="GO:0003697">
    <property type="term" value="F:single-stranded DNA binding"/>
    <property type="evidence" value="ECO:0007669"/>
    <property type="project" value="UniProtKB-UniRule"/>
</dbReference>
<dbReference type="Pfam" id="PF17948">
    <property type="entry name" value="DnaT"/>
    <property type="match status" value="1"/>
</dbReference>
<accession>A0A514VD66</accession>
<dbReference type="RefSeq" id="WP_142488134.1">
    <property type="nucleotide sequence ID" value="NZ_CP035382.1"/>
</dbReference>
<dbReference type="Proteomes" id="UP000317812">
    <property type="component" value="Chromosome"/>
</dbReference>
<proteinExistence type="inferred from homology"/>
<evidence type="ECO:0000256" key="4">
    <source>
        <dbReference type="SAM" id="MobiDB-lite"/>
    </source>
</evidence>
<comment type="similarity">
    <text evidence="3">Belongs to the DnaT family.</text>
</comment>
<evidence type="ECO:0000313" key="7">
    <source>
        <dbReference type="EMBL" id="QDK19162.1"/>
    </source>
</evidence>
<keyword evidence="2 3" id="KW-0235">DNA replication</keyword>
<comment type="subunit">
    <text evidence="3">Homooligomerizes. Interacts with PriB. Component of the replication restart primosome. Primosome assembly occurs via a 'hand-off' mechanism. PriA binds to replication forks, subsequently PriB then DnaT bind; DnaT then displaces ssDNA to generate the helicase loading substrate.</text>
</comment>
<protein>
    <recommendedName>
        <fullName evidence="3">Replication restart protein DnaT</fullName>
    </recommendedName>
</protein>
<evidence type="ECO:0000259" key="5">
    <source>
        <dbReference type="Pfam" id="PF17948"/>
    </source>
</evidence>
<evidence type="ECO:0000256" key="1">
    <source>
        <dbReference type="ARBA" id="ARBA00022515"/>
    </source>
</evidence>
<dbReference type="OrthoDB" id="6630498at2"/>
<dbReference type="EMBL" id="JAOURS010000019">
    <property type="protein sequence ID" value="MDC6639854.1"/>
    <property type="molecule type" value="Genomic_DNA"/>
</dbReference>
<dbReference type="GO" id="GO:1990077">
    <property type="term" value="C:primosome complex"/>
    <property type="evidence" value="ECO:0007669"/>
    <property type="project" value="UniProtKB-UniRule"/>
</dbReference>
<sequence>MSSRILTTSVTGIDAFMHDPRGVLANAEGGTVAVFADNTPAFYAITPQRLAQLLELEARLSRPTSDVTLDTQFFDEPTSAPVAVPMGKFAMYNGWQPDPDFQRQAALWGIALTQPVAPEELAAFTAYWQAEGKVFHHIQWQQKLARSVQINRASSGGQAKRDVNAFSEPDKQIPHGFRGAK</sequence>
<dbReference type="Gene3D" id="1.10.8.1180">
    <property type="match status" value="1"/>
</dbReference>
<comment type="function">
    <text evidence="3">Involved in the restart of stalled replication forks, which reloads the replicative helicase on sites other than the origin of replication. Can function in multiple replication restart pathways. Displaces ssDNA from a PriB-ssDNA complex. Probably forms a spiral filament on ssDNA.</text>
</comment>
<dbReference type="EMBL" id="CP035382">
    <property type="protein sequence ID" value="QDK19162.1"/>
    <property type="molecule type" value="Genomic_DNA"/>
</dbReference>
<reference evidence="6" key="2">
    <citation type="journal article" date="2023" name="Genes Genomics">
        <title>Genomic insights of Leclercia adecarboxylata strains linked to an outbreak in public hospitals in Mexico.</title>
        <authorList>
            <person name="Barrios-Villa E."/>
            <person name="Pacheco-Flores B."/>
            <person name="Lozano-Zarain P."/>
            <person name="Del Campo-Ortega R."/>
            <person name="de Jesus Ascencio-Montiel I."/>
            <person name="Gonzalez-Leon M."/>
            <person name="Camorlinga-Ponce M."/>
            <person name="Gaytan Cervantes F.J."/>
            <person name="Gonzalez Torres C."/>
            <person name="Aguilar E."/>
            <person name="Gonzalez Ibarra J."/>
            <person name="Torres Lopez F.J."/>
            <person name="Rosas-Vargas H."/>
            <person name="Gonzalez-Bonilla C.R."/>
            <person name="Del Carmen Rocha-Gracia R."/>
        </authorList>
    </citation>
    <scope>NUCLEOTIDE SEQUENCE</scope>
    <source>
        <strain evidence="6">Lac40</strain>
    </source>
</reference>
<name>A0A514VD66_9ENTR</name>
<evidence type="ECO:0000313" key="9">
    <source>
        <dbReference type="Proteomes" id="UP001149314"/>
    </source>
</evidence>
<evidence type="ECO:0000313" key="8">
    <source>
        <dbReference type="Proteomes" id="UP000317812"/>
    </source>
</evidence>
<organism evidence="6 9">
    <name type="scientific">Leclercia adecarboxylata</name>
    <dbReference type="NCBI Taxonomy" id="83655"/>
    <lineage>
        <taxon>Bacteria</taxon>
        <taxon>Pseudomonadati</taxon>
        <taxon>Pseudomonadota</taxon>
        <taxon>Gammaproteobacteria</taxon>
        <taxon>Enterobacterales</taxon>
        <taxon>Enterobacteriaceae</taxon>
        <taxon>Leclercia</taxon>
    </lineage>
</organism>
<feature type="compositionally biased region" description="Basic and acidic residues" evidence="4">
    <location>
        <begin position="159"/>
        <end position="173"/>
    </location>
</feature>
<evidence type="ECO:0000256" key="2">
    <source>
        <dbReference type="ARBA" id="ARBA00022705"/>
    </source>
</evidence>
<keyword evidence="1 3" id="KW-0639">Primosome</keyword>
<keyword evidence="3" id="KW-0238">DNA-binding</keyword>
<gene>
    <name evidence="3 6" type="primary">dnaT</name>
    <name evidence="7" type="ORF">ES815_12950</name>
    <name evidence="6" type="ORF">OEZ79_16565</name>
</gene>
<dbReference type="NCBIfam" id="NF002770">
    <property type="entry name" value="PRK02854.1"/>
    <property type="match status" value="1"/>
</dbReference>
<feature type="region of interest" description="Disordered" evidence="4">
    <location>
        <begin position="153"/>
        <end position="181"/>
    </location>
</feature>
<reference evidence="7 8" key="1">
    <citation type="submission" date="2019-01" db="EMBL/GenBank/DDBJ databases">
        <title>Florfenicol resistance in Enterobacteriaceae and whole-genome sequence analysis of florfenicol-resistant Leclercia adecarboxylata strain R25.</title>
        <authorList>
            <person name="Bao Q."/>
            <person name="Ying Y."/>
        </authorList>
    </citation>
    <scope>NUCLEOTIDE SEQUENCE [LARGE SCALE GENOMIC DNA]</scope>
    <source>
        <strain evidence="7 8">R25</strain>
    </source>
</reference>
<dbReference type="AlphaFoldDB" id="A0A514VD66"/>
<dbReference type="HAMAP" id="MF_01061">
    <property type="entry name" value="DnaT"/>
    <property type="match status" value="1"/>
</dbReference>
<dbReference type="GO" id="GO:0006269">
    <property type="term" value="P:DNA replication, synthesis of primer"/>
    <property type="evidence" value="ECO:0007669"/>
    <property type="project" value="UniProtKB-KW"/>
</dbReference>
<dbReference type="InterPro" id="IPR020917">
    <property type="entry name" value="DnaT"/>
</dbReference>
<feature type="domain" description="DnaT DNA-binding" evidence="5">
    <location>
        <begin position="89"/>
        <end position="158"/>
    </location>
</feature>
<dbReference type="InterPro" id="IPR040480">
    <property type="entry name" value="DnaT_DNA_bind"/>
</dbReference>